<accession>A0ABR2MH62</accession>
<proteinExistence type="predicted"/>
<gene>
    <name evidence="1" type="ORF">KSP40_PGU009216</name>
</gene>
<sequence length="94" mass="11062">MATERGQRLSLLFRWESRKRYRGCYPLSLPLPLFPRLRFHPPSPGSFLQFTPPNDFLSWAGSPDGPLEIIRGTYNNFSTLIFLWYEDKESETYS</sequence>
<evidence type="ECO:0000313" key="1">
    <source>
        <dbReference type="EMBL" id="KAK8963492.1"/>
    </source>
</evidence>
<evidence type="ECO:0000313" key="2">
    <source>
        <dbReference type="Proteomes" id="UP001412067"/>
    </source>
</evidence>
<comment type="caution">
    <text evidence="1">The sequence shown here is derived from an EMBL/GenBank/DDBJ whole genome shotgun (WGS) entry which is preliminary data.</text>
</comment>
<dbReference type="EMBL" id="JBBWWR010000007">
    <property type="protein sequence ID" value="KAK8963492.1"/>
    <property type="molecule type" value="Genomic_DNA"/>
</dbReference>
<organism evidence="1 2">
    <name type="scientific">Platanthera guangdongensis</name>
    <dbReference type="NCBI Taxonomy" id="2320717"/>
    <lineage>
        <taxon>Eukaryota</taxon>
        <taxon>Viridiplantae</taxon>
        <taxon>Streptophyta</taxon>
        <taxon>Embryophyta</taxon>
        <taxon>Tracheophyta</taxon>
        <taxon>Spermatophyta</taxon>
        <taxon>Magnoliopsida</taxon>
        <taxon>Liliopsida</taxon>
        <taxon>Asparagales</taxon>
        <taxon>Orchidaceae</taxon>
        <taxon>Orchidoideae</taxon>
        <taxon>Orchideae</taxon>
        <taxon>Orchidinae</taxon>
        <taxon>Platanthera</taxon>
    </lineage>
</organism>
<keyword evidence="2" id="KW-1185">Reference proteome</keyword>
<dbReference type="Proteomes" id="UP001412067">
    <property type="component" value="Unassembled WGS sequence"/>
</dbReference>
<reference evidence="1 2" key="1">
    <citation type="journal article" date="2022" name="Nat. Plants">
        <title>Genomes of leafy and leafless Platanthera orchids illuminate the evolution of mycoheterotrophy.</title>
        <authorList>
            <person name="Li M.H."/>
            <person name="Liu K.W."/>
            <person name="Li Z."/>
            <person name="Lu H.C."/>
            <person name="Ye Q.L."/>
            <person name="Zhang D."/>
            <person name="Wang J.Y."/>
            <person name="Li Y.F."/>
            <person name="Zhong Z.M."/>
            <person name="Liu X."/>
            <person name="Yu X."/>
            <person name="Liu D.K."/>
            <person name="Tu X.D."/>
            <person name="Liu B."/>
            <person name="Hao Y."/>
            <person name="Liao X.Y."/>
            <person name="Jiang Y.T."/>
            <person name="Sun W.H."/>
            <person name="Chen J."/>
            <person name="Chen Y.Q."/>
            <person name="Ai Y."/>
            <person name="Zhai J.W."/>
            <person name="Wu S.S."/>
            <person name="Zhou Z."/>
            <person name="Hsiao Y.Y."/>
            <person name="Wu W.L."/>
            <person name="Chen Y.Y."/>
            <person name="Lin Y.F."/>
            <person name="Hsu J.L."/>
            <person name="Li C.Y."/>
            <person name="Wang Z.W."/>
            <person name="Zhao X."/>
            <person name="Zhong W.Y."/>
            <person name="Ma X.K."/>
            <person name="Ma L."/>
            <person name="Huang J."/>
            <person name="Chen G.Z."/>
            <person name="Huang M.Z."/>
            <person name="Huang L."/>
            <person name="Peng D.H."/>
            <person name="Luo Y.B."/>
            <person name="Zou S.Q."/>
            <person name="Chen S.P."/>
            <person name="Lan S."/>
            <person name="Tsai W.C."/>
            <person name="Van de Peer Y."/>
            <person name="Liu Z.J."/>
        </authorList>
    </citation>
    <scope>NUCLEOTIDE SEQUENCE [LARGE SCALE GENOMIC DNA]</scope>
    <source>
        <strain evidence="1">Lor288</strain>
    </source>
</reference>
<name>A0ABR2MH62_9ASPA</name>
<protein>
    <submittedName>
        <fullName evidence="1">Uncharacterized protein</fullName>
    </submittedName>
</protein>